<evidence type="ECO:0000313" key="5">
    <source>
        <dbReference type="Proteomes" id="UP000290037"/>
    </source>
</evidence>
<reference evidence="3" key="1">
    <citation type="submission" date="2016-11" db="EMBL/GenBank/DDBJ databases">
        <authorList>
            <person name="Jaros S."/>
            <person name="Januszkiewicz K."/>
            <person name="Wedrychowicz H."/>
        </authorList>
    </citation>
    <scope>NUCLEOTIDE SEQUENCE [LARGE SCALE GENOMIC DNA]</scope>
    <source>
        <strain evidence="3">DSM 19859</strain>
    </source>
</reference>
<reference evidence="2 5" key="3">
    <citation type="submission" date="2018-07" db="EMBL/GenBank/DDBJ databases">
        <title>Leeuwenhoekiella genomics.</title>
        <authorList>
            <person name="Tahon G."/>
            <person name="Willems A."/>
        </authorList>
    </citation>
    <scope>NUCLEOTIDE SEQUENCE [LARGE SCALE GENOMIC DNA]</scope>
    <source>
        <strain evidence="2 5">LMG 24856</strain>
    </source>
</reference>
<keyword evidence="1" id="KW-0472">Membrane</keyword>
<proteinExistence type="predicted"/>
<keyword evidence="1" id="KW-1133">Transmembrane helix</keyword>
<evidence type="ECO:0008006" key="6">
    <source>
        <dbReference type="Google" id="ProtNLM"/>
    </source>
</evidence>
<dbReference type="STRING" id="573501.SAMN04487999_1558"/>
<evidence type="ECO:0000313" key="4">
    <source>
        <dbReference type="Proteomes" id="UP000184240"/>
    </source>
</evidence>
<evidence type="ECO:0000256" key="1">
    <source>
        <dbReference type="SAM" id="Phobius"/>
    </source>
</evidence>
<keyword evidence="1" id="KW-0812">Transmembrane</keyword>
<organism evidence="3 4">
    <name type="scientific">Leeuwenhoekiella palythoae</name>
    <dbReference type="NCBI Taxonomy" id="573501"/>
    <lineage>
        <taxon>Bacteria</taxon>
        <taxon>Pseudomonadati</taxon>
        <taxon>Bacteroidota</taxon>
        <taxon>Flavobacteriia</taxon>
        <taxon>Flavobacteriales</taxon>
        <taxon>Flavobacteriaceae</taxon>
        <taxon>Leeuwenhoekiella</taxon>
    </lineage>
</organism>
<reference evidence="4" key="2">
    <citation type="submission" date="2016-11" db="EMBL/GenBank/DDBJ databases">
        <authorList>
            <person name="Varghese N."/>
            <person name="Submissions S."/>
        </authorList>
    </citation>
    <scope>NUCLEOTIDE SEQUENCE [LARGE SCALE GENOMIC DNA]</scope>
    <source>
        <strain evidence="4">DSM 19859</strain>
    </source>
</reference>
<accession>A0A1M5XKL6</accession>
<dbReference type="AlphaFoldDB" id="A0A1M5XKL6"/>
<evidence type="ECO:0000313" key="2">
    <source>
        <dbReference type="EMBL" id="RXG30103.1"/>
    </source>
</evidence>
<keyword evidence="5" id="KW-1185">Reference proteome</keyword>
<name>A0A1M5XKL6_9FLAO</name>
<evidence type="ECO:0000313" key="3">
    <source>
        <dbReference type="EMBL" id="SHI00286.1"/>
    </source>
</evidence>
<dbReference type="EMBL" id="FQXT01000003">
    <property type="protein sequence ID" value="SHI00286.1"/>
    <property type="molecule type" value="Genomic_DNA"/>
</dbReference>
<dbReference type="RefSeq" id="WP_072981993.1">
    <property type="nucleotide sequence ID" value="NZ_CAXPJH010000005.1"/>
</dbReference>
<feature type="transmembrane region" description="Helical" evidence="1">
    <location>
        <begin position="109"/>
        <end position="131"/>
    </location>
</feature>
<gene>
    <name evidence="2" type="ORF">DSM01_852</name>
    <name evidence="3" type="ORF">SAMN04487999_1558</name>
</gene>
<sequence length="144" mass="15953">MTSSKPNRTFWIITTLAIIWNLMGVFAFMGQTFVSSAALAELPADQAELIQSTPQWLKGIFAIATITGFIGSLLLLLRRTSAVTLFLISLVGVLIQMGYSFFATPAIEVYGMVQGLLMPLIVIFIAVYLYFFSKRSLKQGFLKN</sequence>
<dbReference type="Proteomes" id="UP000184240">
    <property type="component" value="Unassembled WGS sequence"/>
</dbReference>
<dbReference type="Proteomes" id="UP000290037">
    <property type="component" value="Unassembled WGS sequence"/>
</dbReference>
<protein>
    <recommendedName>
        <fullName evidence="6">Sugar transporter</fullName>
    </recommendedName>
</protein>
<feature type="transmembrane region" description="Helical" evidence="1">
    <location>
        <begin position="84"/>
        <end position="103"/>
    </location>
</feature>
<dbReference type="EMBL" id="QOVN01000002">
    <property type="protein sequence ID" value="RXG30103.1"/>
    <property type="molecule type" value="Genomic_DNA"/>
</dbReference>
<feature type="transmembrane region" description="Helical" evidence="1">
    <location>
        <begin position="56"/>
        <end position="77"/>
    </location>
</feature>
<dbReference type="OrthoDB" id="1143964at2"/>